<evidence type="ECO:0000313" key="4">
    <source>
        <dbReference type="EMBL" id="GEB97367.1"/>
    </source>
</evidence>
<dbReference type="GeneID" id="82880657"/>
<dbReference type="Proteomes" id="UP000315353">
    <property type="component" value="Unassembled WGS sequence"/>
</dbReference>
<dbReference type="InterPro" id="IPR019051">
    <property type="entry name" value="Trp_biosyn_TM_oprn/chp"/>
</dbReference>
<dbReference type="InterPro" id="IPR011746">
    <property type="entry name" value="Trp_synth-assoc_CHP"/>
</dbReference>
<evidence type="ECO:0000313" key="3">
    <source>
        <dbReference type="EMBL" id="APT87140.1"/>
    </source>
</evidence>
<dbReference type="RefSeq" id="WP_075730076.1">
    <property type="nucleotide sequence ID" value="NZ_BJNB01000009.1"/>
</dbReference>
<gene>
    <name evidence="4" type="ORF">CFL01nite_08620</name>
    <name evidence="3" type="ORF">CFLV_08000</name>
</gene>
<dbReference type="EMBL" id="CP009246">
    <property type="protein sequence ID" value="APT87140.1"/>
    <property type="molecule type" value="Genomic_DNA"/>
</dbReference>
<protein>
    <submittedName>
        <fullName evidence="3">Membrane protein</fullName>
    </submittedName>
</protein>
<dbReference type="EMBL" id="BJNB01000009">
    <property type="protein sequence ID" value="GEB97367.1"/>
    <property type="molecule type" value="Genomic_DNA"/>
</dbReference>
<evidence type="ECO:0000256" key="2">
    <source>
        <dbReference type="SAM" id="Phobius"/>
    </source>
</evidence>
<dbReference type="KEGG" id="cfc:CFLV_08000"/>
<keyword evidence="2" id="KW-1133">Transmembrane helix</keyword>
<evidence type="ECO:0000256" key="1">
    <source>
        <dbReference type="SAM" id="MobiDB-lite"/>
    </source>
</evidence>
<keyword evidence="5" id="KW-1185">Reference proteome</keyword>
<keyword evidence="2" id="KW-0472">Membrane</keyword>
<dbReference type="NCBIfam" id="TIGR02234">
    <property type="entry name" value="trp_oprn_chp"/>
    <property type="match status" value="1"/>
</dbReference>
<feature type="region of interest" description="Disordered" evidence="1">
    <location>
        <begin position="163"/>
        <end position="229"/>
    </location>
</feature>
<reference evidence="3 5" key="1">
    <citation type="submission" date="2014-08" db="EMBL/GenBank/DDBJ databases">
        <title>Complete genome sequence of Corynebacterium flavescens OJ8(T)(=DSM 20296(T)), isolated from cheese.</title>
        <authorList>
            <person name="Ruckert C."/>
            <person name="Albersmeier A."/>
            <person name="Winkler A."/>
            <person name="Kalinowski J."/>
        </authorList>
    </citation>
    <scope>NUCLEOTIDE SEQUENCE [LARGE SCALE GENOMIC DNA]</scope>
    <source>
        <strain evidence="3 5">OJ8</strain>
    </source>
</reference>
<evidence type="ECO:0000313" key="6">
    <source>
        <dbReference type="Proteomes" id="UP000315353"/>
    </source>
</evidence>
<organism evidence="3 5">
    <name type="scientific">Corynebacterium flavescens</name>
    <dbReference type="NCBI Taxonomy" id="28028"/>
    <lineage>
        <taxon>Bacteria</taxon>
        <taxon>Bacillati</taxon>
        <taxon>Actinomycetota</taxon>
        <taxon>Actinomycetes</taxon>
        <taxon>Mycobacteriales</taxon>
        <taxon>Corynebacteriaceae</taxon>
        <taxon>Corynebacterium</taxon>
    </lineage>
</organism>
<dbReference type="AlphaFoldDB" id="A0A1L7CMS4"/>
<accession>A0A1L7CMS4</accession>
<dbReference type="OrthoDB" id="4372702at2"/>
<evidence type="ECO:0000313" key="5">
    <source>
        <dbReference type="Proteomes" id="UP000185479"/>
    </source>
</evidence>
<dbReference type="Pfam" id="PF09534">
    <property type="entry name" value="Trp_oprn_chp"/>
    <property type="match status" value="1"/>
</dbReference>
<feature type="compositionally biased region" description="Basic and acidic residues" evidence="1">
    <location>
        <begin position="220"/>
        <end position="229"/>
    </location>
</feature>
<proteinExistence type="predicted"/>
<feature type="transmembrane region" description="Helical" evidence="2">
    <location>
        <begin position="137"/>
        <end position="158"/>
    </location>
</feature>
<dbReference type="STRING" id="28028.CFLV_08000"/>
<dbReference type="Proteomes" id="UP000185479">
    <property type="component" value="Chromosome"/>
</dbReference>
<keyword evidence="2" id="KW-0812">Transmembrane</keyword>
<name>A0A1L7CMS4_CORFL</name>
<sequence>MGRRVGPLLIALGSILLWFSSRSTWVLALSQDDKSGTVESAILGSSWSIELMALTLVLLAGAVAGIALRRIARRVVAGICALAAAAAAWSPVSLLTYGPDPAKAQRVLQGAAANKTAVDTAHISEWAMVTAVEVGKLGPILAVIAAALALFGAVLLIMRPGADKPRSSKYETPASRQAKLAEELETSADSGRVMWEALDADIDPTDVSSSSADGAGESPTQHERRDKAE</sequence>
<reference evidence="4 6" key="2">
    <citation type="submission" date="2019-06" db="EMBL/GenBank/DDBJ databases">
        <title>Whole genome shotgun sequence of Corynebacterium flavescens NBRC 14136.</title>
        <authorList>
            <person name="Hosoyama A."/>
            <person name="Uohara A."/>
            <person name="Ohji S."/>
            <person name="Ichikawa N."/>
        </authorList>
    </citation>
    <scope>NUCLEOTIDE SEQUENCE [LARGE SCALE GENOMIC DNA]</scope>
    <source>
        <strain evidence="4 6">NBRC 14136</strain>
    </source>
</reference>
<feature type="transmembrane region" description="Helical" evidence="2">
    <location>
        <begin position="75"/>
        <end position="97"/>
    </location>
</feature>
<feature type="transmembrane region" description="Helical" evidence="2">
    <location>
        <begin position="47"/>
        <end position="68"/>
    </location>
</feature>